<feature type="chain" id="PRO_5038670749" evidence="2">
    <location>
        <begin position="25"/>
        <end position="585"/>
    </location>
</feature>
<reference evidence="4" key="1">
    <citation type="journal article" date="2021" name="PeerJ">
        <title>Extensive microbial diversity within the chicken gut microbiome revealed by metagenomics and culture.</title>
        <authorList>
            <person name="Gilroy R."/>
            <person name="Ravi A."/>
            <person name="Getino M."/>
            <person name="Pursley I."/>
            <person name="Horton D.L."/>
            <person name="Alikhan N.F."/>
            <person name="Baker D."/>
            <person name="Gharbi K."/>
            <person name="Hall N."/>
            <person name="Watson M."/>
            <person name="Adriaenssens E.M."/>
            <person name="Foster-Nyarko E."/>
            <person name="Jarju S."/>
            <person name="Secka A."/>
            <person name="Antonio M."/>
            <person name="Oren A."/>
            <person name="Chaudhuri R.R."/>
            <person name="La Ragione R."/>
            <person name="Hildebrand F."/>
            <person name="Pallen M.J."/>
        </authorList>
    </citation>
    <scope>NUCLEOTIDE SEQUENCE</scope>
    <source>
        <strain evidence="4">ChiSjej1B19-5720</strain>
    </source>
</reference>
<dbReference type="InterPro" id="IPR013783">
    <property type="entry name" value="Ig-like_fold"/>
</dbReference>
<gene>
    <name evidence="4" type="ORF">IAA06_08115</name>
</gene>
<dbReference type="Proteomes" id="UP000823842">
    <property type="component" value="Unassembled WGS sequence"/>
</dbReference>
<dbReference type="PROSITE" id="PS50853">
    <property type="entry name" value="FN3"/>
    <property type="match status" value="1"/>
</dbReference>
<evidence type="ECO:0000313" key="5">
    <source>
        <dbReference type="Proteomes" id="UP000823842"/>
    </source>
</evidence>
<proteinExistence type="predicted"/>
<evidence type="ECO:0000256" key="2">
    <source>
        <dbReference type="SAM" id="SignalP"/>
    </source>
</evidence>
<reference evidence="4" key="2">
    <citation type="submission" date="2021-04" db="EMBL/GenBank/DDBJ databases">
        <authorList>
            <person name="Gilroy R."/>
        </authorList>
    </citation>
    <scope>NUCLEOTIDE SEQUENCE</scope>
    <source>
        <strain evidence="4">ChiSjej1B19-5720</strain>
    </source>
</reference>
<dbReference type="InterPro" id="IPR032675">
    <property type="entry name" value="LRR_dom_sf"/>
</dbReference>
<dbReference type="InterPro" id="IPR053139">
    <property type="entry name" value="Surface_bspA-like"/>
</dbReference>
<dbReference type="PANTHER" id="PTHR45661:SF3">
    <property type="entry name" value="IG-LIKE DOMAIN-CONTAINING PROTEIN"/>
    <property type="match status" value="1"/>
</dbReference>
<sequence>MKRKFVLWLCAAAMLLGSEGAVYASDFGDVGEVVFTDDFDSTDLRDARAEFTDGSSFLSDTADSGENLQDPQEPAQDLEDGRIVENGLVYQKINEYSLGLVGYEGEPVDCVIPSEVQGMTVVRIGEGAFWSCNTLRSVQMPDTIRIIGRNTFRNCRNLEQIRLSNNLEGIPRDAFALCTGLLEIRIPGSVKGISIEAFALCASLKKVELGEGLRTIRDTSFSYCKSLKEIVIPSSVQKIEGSAFDGSGLEKVTFRNRSCVLQGNYIFPSKTVIYGYNASTAQAYAKQNGNPFVFMELPELERVSLRSMANVKGDSIRITWNPVVNADGYEVFRKKNGKWVKIGERTADTCSYIDRDTKIGYDYVYTVRAYAKMPGGTVYGKYYEYVSPLKQVFDDIPVEITDSRRLADSSLGIKWNTRKKAEGYQILRREAGGSWKLLKTVGKINSYRDKTCIPGTRYYYRVRAFARGADGKYSYSDDKAVSLISRLRQPSVKVMAAGSGQVFVSWSKQPGVSGYLICRRDKGTAGWTCIYTAGANSSSYMDKTVTSGKSYYYTVRPYKKADKADEIEKTIYGPYLKEGKPVTIQ</sequence>
<feature type="region of interest" description="Disordered" evidence="1">
    <location>
        <begin position="55"/>
        <end position="77"/>
    </location>
</feature>
<dbReference type="InterPro" id="IPR026906">
    <property type="entry name" value="LRR_5"/>
</dbReference>
<evidence type="ECO:0000256" key="1">
    <source>
        <dbReference type="SAM" id="MobiDB-lite"/>
    </source>
</evidence>
<dbReference type="Pfam" id="PF13306">
    <property type="entry name" value="LRR_5"/>
    <property type="match status" value="1"/>
</dbReference>
<dbReference type="AlphaFoldDB" id="A0A9D2LT14"/>
<dbReference type="PANTHER" id="PTHR45661">
    <property type="entry name" value="SURFACE ANTIGEN"/>
    <property type="match status" value="1"/>
</dbReference>
<dbReference type="CDD" id="cd00063">
    <property type="entry name" value="FN3"/>
    <property type="match status" value="3"/>
</dbReference>
<evidence type="ECO:0000313" key="4">
    <source>
        <dbReference type="EMBL" id="HJB28745.1"/>
    </source>
</evidence>
<organism evidence="4 5">
    <name type="scientific">Candidatus Blautia faecavium</name>
    <dbReference type="NCBI Taxonomy" id="2838487"/>
    <lineage>
        <taxon>Bacteria</taxon>
        <taxon>Bacillati</taxon>
        <taxon>Bacillota</taxon>
        <taxon>Clostridia</taxon>
        <taxon>Lachnospirales</taxon>
        <taxon>Lachnospiraceae</taxon>
        <taxon>Blautia</taxon>
    </lineage>
</organism>
<accession>A0A9D2LT14</accession>
<evidence type="ECO:0000259" key="3">
    <source>
        <dbReference type="PROSITE" id="PS50853"/>
    </source>
</evidence>
<protein>
    <submittedName>
        <fullName evidence="4">Leucine-rich repeat protein</fullName>
    </submittedName>
</protein>
<dbReference type="SMART" id="SM00060">
    <property type="entry name" value="FN3"/>
    <property type="match status" value="3"/>
</dbReference>
<dbReference type="SUPFAM" id="SSF52058">
    <property type="entry name" value="L domain-like"/>
    <property type="match status" value="1"/>
</dbReference>
<feature type="compositionally biased region" description="Polar residues" evidence="1">
    <location>
        <begin position="55"/>
        <end position="70"/>
    </location>
</feature>
<keyword evidence="2" id="KW-0732">Signal</keyword>
<name>A0A9D2LT14_9FIRM</name>
<dbReference type="InterPro" id="IPR036116">
    <property type="entry name" value="FN3_sf"/>
</dbReference>
<dbReference type="Gene3D" id="3.80.10.10">
    <property type="entry name" value="Ribonuclease Inhibitor"/>
    <property type="match status" value="2"/>
</dbReference>
<feature type="domain" description="Fibronectin type-III" evidence="3">
    <location>
        <begin position="396"/>
        <end position="485"/>
    </location>
</feature>
<dbReference type="InterPro" id="IPR003961">
    <property type="entry name" value="FN3_dom"/>
</dbReference>
<dbReference type="Gene3D" id="2.60.40.10">
    <property type="entry name" value="Immunoglobulins"/>
    <property type="match status" value="3"/>
</dbReference>
<dbReference type="SUPFAM" id="SSF49265">
    <property type="entry name" value="Fibronectin type III"/>
    <property type="match status" value="2"/>
</dbReference>
<dbReference type="EMBL" id="DWYZ01000152">
    <property type="protein sequence ID" value="HJB28745.1"/>
    <property type="molecule type" value="Genomic_DNA"/>
</dbReference>
<feature type="signal peptide" evidence="2">
    <location>
        <begin position="1"/>
        <end position="24"/>
    </location>
</feature>
<comment type="caution">
    <text evidence="4">The sequence shown here is derived from an EMBL/GenBank/DDBJ whole genome shotgun (WGS) entry which is preliminary data.</text>
</comment>